<dbReference type="PROSITE" id="PS00211">
    <property type="entry name" value="ABC_TRANSPORTER_1"/>
    <property type="match status" value="1"/>
</dbReference>
<evidence type="ECO:0000256" key="2">
    <source>
        <dbReference type="ARBA" id="ARBA00022741"/>
    </source>
</evidence>
<dbReference type="PANTHER" id="PTHR42939:SF3">
    <property type="entry name" value="ABC TRANSPORTER ATP-BINDING COMPONENT"/>
    <property type="match status" value="1"/>
</dbReference>
<keyword evidence="1" id="KW-0813">Transport</keyword>
<sequence>MEYCFKKRGIDMGILVDAQSICKDYGNFALKDISFKIESGNITGFLGRNGAGKTTTIKSLLNLITIDKGTIKLFSESASIDFSKIGVVFEECNYFNNFTVKEIEIMQKKICKNWDQNLFAEMTTQFNLERNLQASKLSQGMKKLLCLSVVMSSKPSLLILDELSSGLDPNMRVETLQILRDFVKIPEHAILFSTHIMEDVVKIADQIIIVKNGSIVLDESKEQLLLREAKNEHINEIEKLEKIFFQYTDSSYKR</sequence>
<dbReference type="InterPro" id="IPR051782">
    <property type="entry name" value="ABC_Transporter_VariousFunc"/>
</dbReference>
<dbReference type="EMBL" id="NOKA02000052">
    <property type="protein sequence ID" value="RDY30020.1"/>
    <property type="molecule type" value="Genomic_DNA"/>
</dbReference>
<dbReference type="SUPFAM" id="SSF52540">
    <property type="entry name" value="P-loop containing nucleoside triphosphate hydrolases"/>
    <property type="match status" value="1"/>
</dbReference>
<accession>A0A371JB91</accession>
<name>A0A371JB91_9FIRM</name>
<dbReference type="InterPro" id="IPR027417">
    <property type="entry name" value="P-loop_NTPase"/>
</dbReference>
<keyword evidence="6" id="KW-1185">Reference proteome</keyword>
<dbReference type="CDD" id="cd03230">
    <property type="entry name" value="ABC_DR_subfamily_A"/>
    <property type="match status" value="1"/>
</dbReference>
<protein>
    <submittedName>
        <fullName evidence="5">ABC transporter ATP-binding protein</fullName>
    </submittedName>
</protein>
<dbReference type="PROSITE" id="PS50893">
    <property type="entry name" value="ABC_TRANSPORTER_2"/>
    <property type="match status" value="1"/>
</dbReference>
<dbReference type="OrthoDB" id="9804819at2"/>
<dbReference type="Pfam" id="PF00005">
    <property type="entry name" value="ABC_tran"/>
    <property type="match status" value="1"/>
</dbReference>
<dbReference type="InterPro" id="IPR003439">
    <property type="entry name" value="ABC_transporter-like_ATP-bd"/>
</dbReference>
<dbReference type="GO" id="GO:0005524">
    <property type="term" value="F:ATP binding"/>
    <property type="evidence" value="ECO:0007669"/>
    <property type="project" value="UniProtKB-KW"/>
</dbReference>
<dbReference type="InterPro" id="IPR003593">
    <property type="entry name" value="AAA+_ATPase"/>
</dbReference>
<reference evidence="5 6" key="1">
    <citation type="journal article" date="2017" name="Genome Announc.">
        <title>Draft Genome Sequence of a Sporulating and Motile Strain of Lachnotalea glycerini Isolated from Water in Quebec City, Canada.</title>
        <authorList>
            <person name="Maheux A.F."/>
            <person name="Boudreau D.K."/>
            <person name="Berube E."/>
            <person name="Boissinot M."/>
            <person name="Raymond F."/>
            <person name="Brodeur S."/>
            <person name="Corbeil J."/>
            <person name="Isabel S."/>
            <person name="Omar R.F."/>
            <person name="Bergeron M.G."/>
        </authorList>
    </citation>
    <scope>NUCLEOTIDE SEQUENCE [LARGE SCALE GENOMIC DNA]</scope>
    <source>
        <strain evidence="5 6">CCRI-19302</strain>
    </source>
</reference>
<dbReference type="SMART" id="SM00382">
    <property type="entry name" value="AAA"/>
    <property type="match status" value="1"/>
</dbReference>
<evidence type="ECO:0000256" key="3">
    <source>
        <dbReference type="ARBA" id="ARBA00022840"/>
    </source>
</evidence>
<dbReference type="GO" id="GO:0016887">
    <property type="term" value="F:ATP hydrolysis activity"/>
    <property type="evidence" value="ECO:0007669"/>
    <property type="project" value="InterPro"/>
</dbReference>
<feature type="domain" description="ABC transporter" evidence="4">
    <location>
        <begin position="10"/>
        <end position="237"/>
    </location>
</feature>
<dbReference type="PANTHER" id="PTHR42939">
    <property type="entry name" value="ABC TRANSPORTER ATP-BINDING PROTEIN ALBC-RELATED"/>
    <property type="match status" value="1"/>
</dbReference>
<dbReference type="Gene3D" id="3.40.50.300">
    <property type="entry name" value="P-loop containing nucleotide triphosphate hydrolases"/>
    <property type="match status" value="1"/>
</dbReference>
<comment type="caution">
    <text evidence="5">The sequence shown here is derived from an EMBL/GenBank/DDBJ whole genome shotgun (WGS) entry which is preliminary data.</text>
</comment>
<evidence type="ECO:0000313" key="6">
    <source>
        <dbReference type="Proteomes" id="UP000216411"/>
    </source>
</evidence>
<evidence type="ECO:0000256" key="1">
    <source>
        <dbReference type="ARBA" id="ARBA00022448"/>
    </source>
</evidence>
<dbReference type="InterPro" id="IPR017871">
    <property type="entry name" value="ABC_transporter-like_CS"/>
</dbReference>
<dbReference type="AlphaFoldDB" id="A0A371JB91"/>
<keyword evidence="3 5" id="KW-0067">ATP-binding</keyword>
<proteinExistence type="predicted"/>
<evidence type="ECO:0000259" key="4">
    <source>
        <dbReference type="PROSITE" id="PS50893"/>
    </source>
</evidence>
<evidence type="ECO:0000313" key="5">
    <source>
        <dbReference type="EMBL" id="RDY30020.1"/>
    </source>
</evidence>
<keyword evidence="2" id="KW-0547">Nucleotide-binding</keyword>
<gene>
    <name evidence="5" type="ORF">CG710_016940</name>
</gene>
<organism evidence="5 6">
    <name type="scientific">Lachnotalea glycerini</name>
    <dbReference type="NCBI Taxonomy" id="1763509"/>
    <lineage>
        <taxon>Bacteria</taxon>
        <taxon>Bacillati</taxon>
        <taxon>Bacillota</taxon>
        <taxon>Clostridia</taxon>
        <taxon>Lachnospirales</taxon>
        <taxon>Lachnospiraceae</taxon>
        <taxon>Lachnotalea</taxon>
    </lineage>
</organism>
<dbReference type="Proteomes" id="UP000216411">
    <property type="component" value="Unassembled WGS sequence"/>
</dbReference>